<accession>A0A1X7V9D2</accession>
<evidence type="ECO:0000313" key="12">
    <source>
        <dbReference type="EnsemblMetazoa" id="Aqu2.1.36384_001"/>
    </source>
</evidence>
<evidence type="ECO:0008006" key="13">
    <source>
        <dbReference type="Google" id="ProtNLM"/>
    </source>
</evidence>
<dbReference type="GO" id="GO:0022857">
    <property type="term" value="F:transmembrane transporter activity"/>
    <property type="evidence" value="ECO:0007669"/>
    <property type="project" value="TreeGrafter"/>
</dbReference>
<name>A0A1X7V9D2_AMPQE</name>
<dbReference type="InterPro" id="IPR018108">
    <property type="entry name" value="MCP_transmembrane"/>
</dbReference>
<dbReference type="GO" id="GO:0031966">
    <property type="term" value="C:mitochondrial membrane"/>
    <property type="evidence" value="ECO:0007669"/>
    <property type="project" value="UniProtKB-SubCell"/>
</dbReference>
<dbReference type="OrthoDB" id="1924968at2759"/>
<keyword evidence="6 11" id="KW-1133">Transmembrane helix</keyword>
<evidence type="ECO:0000256" key="9">
    <source>
        <dbReference type="PROSITE-ProRule" id="PRU00282"/>
    </source>
</evidence>
<dbReference type="PROSITE" id="PS51257">
    <property type="entry name" value="PROKAR_LIPOPROTEIN"/>
    <property type="match status" value="1"/>
</dbReference>
<comment type="similarity">
    <text evidence="2 10">Belongs to the mitochondrial carrier (TC 2.A.29) family.</text>
</comment>
<dbReference type="STRING" id="400682.A0A1X7V9D2"/>
<keyword evidence="3 10" id="KW-0813">Transport</keyword>
<dbReference type="InterPro" id="IPR050567">
    <property type="entry name" value="Mitochondrial_Carrier"/>
</dbReference>
<dbReference type="AlphaFoldDB" id="A0A1X7V9D2"/>
<evidence type="ECO:0000256" key="3">
    <source>
        <dbReference type="ARBA" id="ARBA00022448"/>
    </source>
</evidence>
<dbReference type="Pfam" id="PF00153">
    <property type="entry name" value="Mito_carr"/>
    <property type="match status" value="1"/>
</dbReference>
<dbReference type="SUPFAM" id="SSF103506">
    <property type="entry name" value="Mitochondrial carrier"/>
    <property type="match status" value="1"/>
</dbReference>
<feature type="transmembrane region" description="Helical" evidence="11">
    <location>
        <begin position="20"/>
        <end position="39"/>
    </location>
</feature>
<protein>
    <recommendedName>
        <fullName evidence="13">Mitochondrial carrier protein</fullName>
    </recommendedName>
</protein>
<comment type="subcellular location">
    <subcellularLocation>
        <location evidence="1">Mitochondrion membrane</location>
        <topology evidence="1">Multi-pass membrane protein</topology>
    </subcellularLocation>
</comment>
<dbReference type="Gene3D" id="1.50.40.10">
    <property type="entry name" value="Mitochondrial carrier domain"/>
    <property type="match status" value="1"/>
</dbReference>
<dbReference type="PROSITE" id="PS50920">
    <property type="entry name" value="SOLCAR"/>
    <property type="match status" value="1"/>
</dbReference>
<evidence type="ECO:0000256" key="6">
    <source>
        <dbReference type="ARBA" id="ARBA00022989"/>
    </source>
</evidence>
<keyword evidence="5" id="KW-0677">Repeat</keyword>
<evidence type="ECO:0000256" key="2">
    <source>
        <dbReference type="ARBA" id="ARBA00006375"/>
    </source>
</evidence>
<proteinExistence type="inferred from homology"/>
<dbReference type="InParanoid" id="A0A1X7V9D2"/>
<keyword evidence="7" id="KW-0496">Mitochondrion</keyword>
<evidence type="ECO:0000256" key="10">
    <source>
        <dbReference type="RuleBase" id="RU000488"/>
    </source>
</evidence>
<sequence>MIRALYTDSRNISRSKIDDLPLGILSLAGGTAGCISWAVNYPVDIFKTLLQEDTIKEMLAKEKGELYRKEYTGIYDCAKKVLAQNGFMRGYYRGIGPCLVRAFFNSFALLPTYTKVYNNWPWNN</sequence>
<feature type="repeat" description="Solcar" evidence="9">
    <location>
        <begin position="20"/>
        <end position="119"/>
    </location>
</feature>
<evidence type="ECO:0000256" key="4">
    <source>
        <dbReference type="ARBA" id="ARBA00022692"/>
    </source>
</evidence>
<evidence type="ECO:0000256" key="1">
    <source>
        <dbReference type="ARBA" id="ARBA00004225"/>
    </source>
</evidence>
<keyword evidence="8 9" id="KW-0472">Membrane</keyword>
<evidence type="ECO:0000256" key="11">
    <source>
        <dbReference type="SAM" id="Phobius"/>
    </source>
</evidence>
<keyword evidence="4 9" id="KW-0812">Transmembrane</keyword>
<dbReference type="InterPro" id="IPR023395">
    <property type="entry name" value="MCP_dom_sf"/>
</dbReference>
<dbReference type="PANTHER" id="PTHR45624">
    <property type="entry name" value="MITOCHONDRIAL BASIC AMINO ACIDS TRANSPORTER-RELATED"/>
    <property type="match status" value="1"/>
</dbReference>
<evidence type="ECO:0000256" key="5">
    <source>
        <dbReference type="ARBA" id="ARBA00022737"/>
    </source>
</evidence>
<dbReference type="EnsemblMetazoa" id="Aqu2.1.36384_001">
    <property type="protein sequence ID" value="Aqu2.1.36384_001"/>
    <property type="gene ID" value="Aqu2.1.36384"/>
</dbReference>
<dbReference type="PANTHER" id="PTHR45624:SF24">
    <property type="entry name" value="MITOCHONDRIAL SUBSTRATE CARRIER FAMILY PROTEIN G"/>
    <property type="match status" value="1"/>
</dbReference>
<evidence type="ECO:0000256" key="8">
    <source>
        <dbReference type="ARBA" id="ARBA00023136"/>
    </source>
</evidence>
<evidence type="ECO:0000256" key="7">
    <source>
        <dbReference type="ARBA" id="ARBA00023128"/>
    </source>
</evidence>
<organism evidence="12">
    <name type="scientific">Amphimedon queenslandica</name>
    <name type="common">Sponge</name>
    <dbReference type="NCBI Taxonomy" id="400682"/>
    <lineage>
        <taxon>Eukaryota</taxon>
        <taxon>Metazoa</taxon>
        <taxon>Porifera</taxon>
        <taxon>Demospongiae</taxon>
        <taxon>Heteroscleromorpha</taxon>
        <taxon>Haplosclerida</taxon>
        <taxon>Niphatidae</taxon>
        <taxon>Amphimedon</taxon>
    </lineage>
</organism>
<reference evidence="12" key="1">
    <citation type="submission" date="2017-05" db="UniProtKB">
        <authorList>
            <consortium name="EnsemblMetazoa"/>
        </authorList>
    </citation>
    <scope>IDENTIFICATION</scope>
</reference>